<evidence type="ECO:0000256" key="3">
    <source>
        <dbReference type="ARBA" id="ARBA00022475"/>
    </source>
</evidence>
<gene>
    <name evidence="8" type="ORF">SAMN02745123_03728</name>
</gene>
<keyword evidence="3" id="KW-1003">Cell membrane</keyword>
<evidence type="ECO:0000313" key="9">
    <source>
        <dbReference type="Proteomes" id="UP000183997"/>
    </source>
</evidence>
<evidence type="ECO:0008006" key="10">
    <source>
        <dbReference type="Google" id="ProtNLM"/>
    </source>
</evidence>
<dbReference type="GO" id="GO:0005886">
    <property type="term" value="C:plasma membrane"/>
    <property type="evidence" value="ECO:0007669"/>
    <property type="project" value="UniProtKB-SubCell"/>
</dbReference>
<dbReference type="AlphaFoldDB" id="A0A1M6WQQ7"/>
<dbReference type="Proteomes" id="UP000183997">
    <property type="component" value="Unassembled WGS sequence"/>
</dbReference>
<dbReference type="InterPro" id="IPR052923">
    <property type="entry name" value="UPF0718"/>
</dbReference>
<organism evidence="8 9">
    <name type="scientific">Desulforamulus aeronauticus DSM 10349</name>
    <dbReference type="NCBI Taxonomy" id="1121421"/>
    <lineage>
        <taxon>Bacteria</taxon>
        <taxon>Bacillati</taxon>
        <taxon>Bacillota</taxon>
        <taxon>Clostridia</taxon>
        <taxon>Eubacteriales</taxon>
        <taxon>Peptococcaceae</taxon>
        <taxon>Desulforamulus</taxon>
    </lineage>
</organism>
<comment type="similarity">
    <text evidence="2">Belongs to the UPF0718 family.</text>
</comment>
<feature type="transmembrane region" description="Helical" evidence="7">
    <location>
        <begin position="230"/>
        <end position="252"/>
    </location>
</feature>
<feature type="transmembrane region" description="Helical" evidence="7">
    <location>
        <begin position="93"/>
        <end position="119"/>
    </location>
</feature>
<feature type="transmembrane region" description="Helical" evidence="7">
    <location>
        <begin position="161"/>
        <end position="180"/>
    </location>
</feature>
<feature type="transmembrane region" description="Helical" evidence="7">
    <location>
        <begin position="291"/>
        <end position="309"/>
    </location>
</feature>
<feature type="transmembrane region" description="Helical" evidence="7">
    <location>
        <begin position="12"/>
        <end position="35"/>
    </location>
</feature>
<proteinExistence type="inferred from homology"/>
<dbReference type="RefSeq" id="WP_072917344.1">
    <property type="nucleotide sequence ID" value="NZ_FRAR01000033.1"/>
</dbReference>
<evidence type="ECO:0000256" key="1">
    <source>
        <dbReference type="ARBA" id="ARBA00004651"/>
    </source>
</evidence>
<keyword evidence="5 7" id="KW-1133">Transmembrane helix</keyword>
<dbReference type="Pfam" id="PF03773">
    <property type="entry name" value="ArsP_1"/>
    <property type="match status" value="1"/>
</dbReference>
<keyword evidence="6 7" id="KW-0472">Membrane</keyword>
<dbReference type="PANTHER" id="PTHR34184">
    <property type="entry name" value="UPF0718 PROTEIN YCGR"/>
    <property type="match status" value="1"/>
</dbReference>
<accession>A0A1M6WQQ7</accession>
<dbReference type="OrthoDB" id="9777774at2"/>
<reference evidence="9" key="1">
    <citation type="submission" date="2016-11" db="EMBL/GenBank/DDBJ databases">
        <authorList>
            <person name="Varghese N."/>
            <person name="Submissions S."/>
        </authorList>
    </citation>
    <scope>NUCLEOTIDE SEQUENCE [LARGE SCALE GENOMIC DNA]</scope>
    <source>
        <strain evidence="9">DSM 10349</strain>
    </source>
</reference>
<evidence type="ECO:0000256" key="4">
    <source>
        <dbReference type="ARBA" id="ARBA00022692"/>
    </source>
</evidence>
<evidence type="ECO:0000256" key="2">
    <source>
        <dbReference type="ARBA" id="ARBA00006386"/>
    </source>
</evidence>
<evidence type="ECO:0000256" key="6">
    <source>
        <dbReference type="ARBA" id="ARBA00023136"/>
    </source>
</evidence>
<feature type="transmembrane region" description="Helical" evidence="7">
    <location>
        <begin position="55"/>
        <end position="81"/>
    </location>
</feature>
<evidence type="ECO:0000256" key="7">
    <source>
        <dbReference type="SAM" id="Phobius"/>
    </source>
</evidence>
<feature type="transmembrane region" description="Helical" evidence="7">
    <location>
        <begin position="264"/>
        <end position="285"/>
    </location>
</feature>
<sequence>MYESRASKKHKSFTRIIALFIVMNVILIIGAQAQLANSSVLRQLQLGVPGDLHVIFFSIIIEALPFIVIGVVGSTLLELFVSPDTIRRLLPKTWFLGIGVAGLLGLLFPFCECGLVPIVRRLMQKGVPAPLAAVFLLAAPVVNPVVGLATHFAFFTRPEFVYWRLGGAYLIAVIVGFLLINSQGGKNPSKTNYSANYCGCGFLHNYSRDNSLKTKLTNAFTHSQEEFFTIMHYLVIGAFLAATAQTFLPRVWLAAAGSHETGSVGVMMLVAFVLSLCSGADAFVANTFVSTFTPGSIVAFMVFGPMIDLKNTLMMLSSFNLGFVARLVFWVSILSFIVGVAINKLGVIGS</sequence>
<evidence type="ECO:0000256" key="5">
    <source>
        <dbReference type="ARBA" id="ARBA00022989"/>
    </source>
</evidence>
<evidence type="ECO:0000313" key="8">
    <source>
        <dbReference type="EMBL" id="SHK95855.1"/>
    </source>
</evidence>
<name>A0A1M6WQQ7_9FIRM</name>
<dbReference type="InterPro" id="IPR005524">
    <property type="entry name" value="DUF318"/>
</dbReference>
<dbReference type="STRING" id="1121421.SAMN02745123_03728"/>
<feature type="transmembrane region" description="Helical" evidence="7">
    <location>
        <begin position="131"/>
        <end position="154"/>
    </location>
</feature>
<comment type="subcellular location">
    <subcellularLocation>
        <location evidence="1">Cell membrane</location>
        <topology evidence="1">Multi-pass membrane protein</topology>
    </subcellularLocation>
</comment>
<protein>
    <recommendedName>
        <fullName evidence="10">Permease</fullName>
    </recommendedName>
</protein>
<keyword evidence="9" id="KW-1185">Reference proteome</keyword>
<dbReference type="EMBL" id="FRAR01000033">
    <property type="protein sequence ID" value="SHK95855.1"/>
    <property type="molecule type" value="Genomic_DNA"/>
</dbReference>
<feature type="transmembrane region" description="Helical" evidence="7">
    <location>
        <begin position="321"/>
        <end position="342"/>
    </location>
</feature>
<keyword evidence="4 7" id="KW-0812">Transmembrane</keyword>
<dbReference type="PANTHER" id="PTHR34184:SF4">
    <property type="entry name" value="UPF0718 PROTEIN YCGR"/>
    <property type="match status" value="1"/>
</dbReference>